<sequence length="303" mass="33727">MKALNRKRPAALTALDSLKAFIIHCEQALISKPSSHLPALWDKLRDAVHKAEITLVVTPHILRKANMLSPAVGLPRIFHKDAEFPPDLKADAYQLYLRWHKGDLTQDLLRGIVTRKAHNRTSDSICGEYRSKFPVNARYHGHGALVAGQWWPTQLCAVRDGAHGSSQGGIFGDKIEGAYSVVLSAGAAYDDIDAGDVVQYSGTKSASSTPTDNTRALLASRALGNPIRVIRSAQLGPQNRFRPHRGLRYDGLYVVTRYEVLDAETASYRFRLERCAGQDAIRCEGKATRPTVWEVQEYERLRE</sequence>
<organism evidence="4 5">
    <name type="scientific">Exserohilum turcicum (strain 28A)</name>
    <name type="common">Northern leaf blight fungus</name>
    <name type="synonym">Setosphaeria turcica</name>
    <dbReference type="NCBI Taxonomy" id="671987"/>
    <lineage>
        <taxon>Eukaryota</taxon>
        <taxon>Fungi</taxon>
        <taxon>Dikarya</taxon>
        <taxon>Ascomycota</taxon>
        <taxon>Pezizomycotina</taxon>
        <taxon>Dothideomycetes</taxon>
        <taxon>Pleosporomycetidae</taxon>
        <taxon>Pleosporales</taxon>
        <taxon>Pleosporineae</taxon>
        <taxon>Pleosporaceae</taxon>
        <taxon>Exserohilum</taxon>
    </lineage>
</organism>
<keyword evidence="1 2" id="KW-0539">Nucleus</keyword>
<dbReference type="GO" id="GO:0044027">
    <property type="term" value="P:negative regulation of gene expression via chromosomal CpG island methylation"/>
    <property type="evidence" value="ECO:0007669"/>
    <property type="project" value="TreeGrafter"/>
</dbReference>
<reference evidence="4 5" key="2">
    <citation type="journal article" date="2013" name="PLoS Genet.">
        <title>Comparative genome structure, secondary metabolite, and effector coding capacity across Cochliobolus pathogens.</title>
        <authorList>
            <person name="Condon B.J."/>
            <person name="Leng Y."/>
            <person name="Wu D."/>
            <person name="Bushley K.E."/>
            <person name="Ohm R.A."/>
            <person name="Otillar R."/>
            <person name="Martin J."/>
            <person name="Schackwitz W."/>
            <person name="Grimwood J."/>
            <person name="MohdZainudin N."/>
            <person name="Xue C."/>
            <person name="Wang R."/>
            <person name="Manning V.A."/>
            <person name="Dhillon B."/>
            <person name="Tu Z.J."/>
            <person name="Steffenson B.J."/>
            <person name="Salamov A."/>
            <person name="Sun H."/>
            <person name="Lowry S."/>
            <person name="LaButti K."/>
            <person name="Han J."/>
            <person name="Copeland A."/>
            <person name="Lindquist E."/>
            <person name="Barry K."/>
            <person name="Schmutz J."/>
            <person name="Baker S.E."/>
            <person name="Ciuffetti L.M."/>
            <person name="Grigoriev I.V."/>
            <person name="Zhong S."/>
            <person name="Turgeon B.G."/>
        </authorList>
    </citation>
    <scope>NUCLEOTIDE SEQUENCE [LARGE SCALE GENOMIC DNA]</scope>
    <source>
        <strain evidence="5">28A</strain>
    </source>
</reference>
<evidence type="ECO:0000313" key="5">
    <source>
        <dbReference type="Proteomes" id="UP000016935"/>
    </source>
</evidence>
<dbReference type="eggNOG" id="ENOG502RYCT">
    <property type="taxonomic scope" value="Eukaryota"/>
</dbReference>
<keyword evidence="5" id="KW-1185">Reference proteome</keyword>
<dbReference type="OrthoDB" id="2270193at2759"/>
<dbReference type="EMBL" id="KB908481">
    <property type="protein sequence ID" value="EOA91243.1"/>
    <property type="molecule type" value="Genomic_DNA"/>
</dbReference>
<feature type="non-terminal residue" evidence="4">
    <location>
        <position position="303"/>
    </location>
</feature>
<dbReference type="InterPro" id="IPR045134">
    <property type="entry name" value="UHRF1/2-like"/>
</dbReference>
<dbReference type="GO" id="GO:0016567">
    <property type="term" value="P:protein ubiquitination"/>
    <property type="evidence" value="ECO:0007669"/>
    <property type="project" value="TreeGrafter"/>
</dbReference>
<evidence type="ECO:0000313" key="4">
    <source>
        <dbReference type="EMBL" id="EOA91243.1"/>
    </source>
</evidence>
<dbReference type="PANTHER" id="PTHR14140:SF27">
    <property type="entry name" value="OS04G0289800 PROTEIN"/>
    <property type="match status" value="1"/>
</dbReference>
<evidence type="ECO:0000256" key="1">
    <source>
        <dbReference type="ARBA" id="ARBA00023242"/>
    </source>
</evidence>
<dbReference type="STRING" id="671987.R0KEF7"/>
<dbReference type="InterPro" id="IPR015947">
    <property type="entry name" value="PUA-like_sf"/>
</dbReference>
<feature type="domain" description="YDG" evidence="3">
    <location>
        <begin position="140"/>
        <end position="276"/>
    </location>
</feature>
<name>R0KEF7_EXST2</name>
<dbReference type="InterPro" id="IPR036987">
    <property type="entry name" value="SRA-YDG_sf"/>
</dbReference>
<gene>
    <name evidence="4" type="ORF">SETTUDRAFT_112873</name>
</gene>
<comment type="subcellular location">
    <subcellularLocation>
        <location evidence="2">Nucleus</location>
    </subcellularLocation>
</comment>
<dbReference type="PANTHER" id="PTHR14140">
    <property type="entry name" value="E3 UBIQUITIN-PROTEIN LIGASE UHRF-RELATED"/>
    <property type="match status" value="1"/>
</dbReference>
<dbReference type="SUPFAM" id="SSF88697">
    <property type="entry name" value="PUA domain-like"/>
    <property type="match status" value="1"/>
</dbReference>
<evidence type="ECO:0000256" key="2">
    <source>
        <dbReference type="PROSITE-ProRule" id="PRU00358"/>
    </source>
</evidence>
<dbReference type="RefSeq" id="XP_008020550.1">
    <property type="nucleotide sequence ID" value="XM_008022359.1"/>
</dbReference>
<dbReference type="PROSITE" id="PS51015">
    <property type="entry name" value="YDG"/>
    <property type="match status" value="1"/>
</dbReference>
<dbReference type="SMART" id="SM00466">
    <property type="entry name" value="SRA"/>
    <property type="match status" value="1"/>
</dbReference>
<dbReference type="GO" id="GO:0005634">
    <property type="term" value="C:nucleus"/>
    <property type="evidence" value="ECO:0007669"/>
    <property type="project" value="UniProtKB-SubCell"/>
</dbReference>
<dbReference type="HOGENOM" id="CLU_057351_0_0_1"/>
<dbReference type="GeneID" id="19395573"/>
<accession>R0KEF7</accession>
<proteinExistence type="predicted"/>
<dbReference type="AlphaFoldDB" id="R0KEF7"/>
<dbReference type="Gene3D" id="2.30.280.10">
    <property type="entry name" value="SRA-YDG"/>
    <property type="match status" value="1"/>
</dbReference>
<dbReference type="GO" id="GO:0061630">
    <property type="term" value="F:ubiquitin protein ligase activity"/>
    <property type="evidence" value="ECO:0007669"/>
    <property type="project" value="TreeGrafter"/>
</dbReference>
<reference evidence="4 5" key="1">
    <citation type="journal article" date="2012" name="PLoS Pathog.">
        <title>Diverse lifestyles and strategies of plant pathogenesis encoded in the genomes of eighteen Dothideomycetes fungi.</title>
        <authorList>
            <person name="Ohm R.A."/>
            <person name="Feau N."/>
            <person name="Henrissat B."/>
            <person name="Schoch C.L."/>
            <person name="Horwitz B.A."/>
            <person name="Barry K.W."/>
            <person name="Condon B.J."/>
            <person name="Copeland A.C."/>
            <person name="Dhillon B."/>
            <person name="Glaser F."/>
            <person name="Hesse C.N."/>
            <person name="Kosti I."/>
            <person name="LaButti K."/>
            <person name="Lindquist E.A."/>
            <person name="Lucas S."/>
            <person name="Salamov A.A."/>
            <person name="Bradshaw R.E."/>
            <person name="Ciuffetti L."/>
            <person name="Hamelin R.C."/>
            <person name="Kema G.H.J."/>
            <person name="Lawrence C."/>
            <person name="Scott J.A."/>
            <person name="Spatafora J.W."/>
            <person name="Turgeon B.G."/>
            <person name="de Wit P.J.G.M."/>
            <person name="Zhong S."/>
            <person name="Goodwin S.B."/>
            <person name="Grigoriev I.V."/>
        </authorList>
    </citation>
    <scope>NUCLEOTIDE SEQUENCE [LARGE SCALE GENOMIC DNA]</scope>
    <source>
        <strain evidence="5">28A</strain>
    </source>
</reference>
<dbReference type="Pfam" id="PF02182">
    <property type="entry name" value="SAD_SRA"/>
    <property type="match status" value="1"/>
</dbReference>
<protein>
    <recommendedName>
        <fullName evidence="3">YDG domain-containing protein</fullName>
    </recommendedName>
</protein>
<evidence type="ECO:0000259" key="3">
    <source>
        <dbReference type="PROSITE" id="PS51015"/>
    </source>
</evidence>
<dbReference type="Proteomes" id="UP000016935">
    <property type="component" value="Unassembled WGS sequence"/>
</dbReference>
<dbReference type="InterPro" id="IPR003105">
    <property type="entry name" value="SRA_YDG"/>
</dbReference>